<keyword evidence="2" id="KW-1185">Reference proteome</keyword>
<protein>
    <submittedName>
        <fullName evidence="1">Uncharacterized protein</fullName>
    </submittedName>
</protein>
<evidence type="ECO:0000313" key="1">
    <source>
        <dbReference type="EMBL" id="KAJ0180649.1"/>
    </source>
</evidence>
<evidence type="ECO:0000313" key="2">
    <source>
        <dbReference type="Proteomes" id="UP000824533"/>
    </source>
</evidence>
<organism evidence="1 2">
    <name type="scientific">Dendrolimus kikuchii</name>
    <dbReference type="NCBI Taxonomy" id="765133"/>
    <lineage>
        <taxon>Eukaryota</taxon>
        <taxon>Metazoa</taxon>
        <taxon>Ecdysozoa</taxon>
        <taxon>Arthropoda</taxon>
        <taxon>Hexapoda</taxon>
        <taxon>Insecta</taxon>
        <taxon>Pterygota</taxon>
        <taxon>Neoptera</taxon>
        <taxon>Endopterygota</taxon>
        <taxon>Lepidoptera</taxon>
        <taxon>Glossata</taxon>
        <taxon>Ditrysia</taxon>
        <taxon>Bombycoidea</taxon>
        <taxon>Lasiocampidae</taxon>
        <taxon>Dendrolimus</taxon>
    </lineage>
</organism>
<comment type="caution">
    <text evidence="1">The sequence shown here is derived from an EMBL/GenBank/DDBJ whole genome shotgun (WGS) entry which is preliminary data.</text>
</comment>
<gene>
    <name evidence="1" type="ORF">K1T71_004053</name>
</gene>
<accession>A0ACC1D9K4</accession>
<dbReference type="EMBL" id="CM034392">
    <property type="protein sequence ID" value="KAJ0180649.1"/>
    <property type="molecule type" value="Genomic_DNA"/>
</dbReference>
<dbReference type="Proteomes" id="UP000824533">
    <property type="component" value="Linkage Group LG06"/>
</dbReference>
<name>A0ACC1D9K4_9NEOP</name>
<proteinExistence type="predicted"/>
<sequence length="133" mass="15258">MYGNIFTVLFFMYFIEQYRTFRTSMCLQEHEQFSLCGWKCPPTCVNMQFLSNALCLSPWACKVGCRCSPGYVRDEYSKKCVLAQDCPDKLICPPGEVMGSNLQCIATSQSTTQKSYWLYYDMDDHNGTLALSN</sequence>
<reference evidence="1 2" key="1">
    <citation type="journal article" date="2021" name="Front. Genet.">
        <title>Chromosome-Level Genome Assembly Reveals Significant Gene Expansion in the Toll and IMD Signaling Pathways of Dendrolimus kikuchii.</title>
        <authorList>
            <person name="Zhou J."/>
            <person name="Wu P."/>
            <person name="Xiong Z."/>
            <person name="Liu N."/>
            <person name="Zhao N."/>
            <person name="Ji M."/>
            <person name="Qiu Y."/>
            <person name="Yang B."/>
        </authorList>
    </citation>
    <scope>NUCLEOTIDE SEQUENCE [LARGE SCALE GENOMIC DNA]</scope>
    <source>
        <strain evidence="1">Ann1</strain>
    </source>
</reference>